<dbReference type="PANTHER" id="PTHR10157">
    <property type="entry name" value="DOPAMINE BETA HYDROXYLASE RELATED"/>
    <property type="match status" value="1"/>
</dbReference>
<dbReference type="GO" id="GO:0005615">
    <property type="term" value="C:extracellular space"/>
    <property type="evidence" value="ECO:0007669"/>
    <property type="project" value="TreeGrafter"/>
</dbReference>
<dbReference type="InterPro" id="IPR000945">
    <property type="entry name" value="DBH-like"/>
</dbReference>
<organism evidence="3 4">
    <name type="scientific">Artemia franciscana</name>
    <name type="common">Brine shrimp</name>
    <name type="synonym">Artemia sanfranciscana</name>
    <dbReference type="NCBI Taxonomy" id="6661"/>
    <lineage>
        <taxon>Eukaryota</taxon>
        <taxon>Metazoa</taxon>
        <taxon>Ecdysozoa</taxon>
        <taxon>Arthropoda</taxon>
        <taxon>Crustacea</taxon>
        <taxon>Branchiopoda</taxon>
        <taxon>Anostraca</taxon>
        <taxon>Artemiidae</taxon>
        <taxon>Artemia</taxon>
    </lineage>
</organism>
<name>A0AA88H5C0_ARTSF</name>
<accession>A0AA88H5C0</accession>
<dbReference type="PROSITE" id="PS50836">
    <property type="entry name" value="DOMON"/>
    <property type="match status" value="1"/>
</dbReference>
<dbReference type="Proteomes" id="UP001187531">
    <property type="component" value="Unassembled WGS sequence"/>
</dbReference>
<dbReference type="EMBL" id="JAVRJZ010000081">
    <property type="protein sequence ID" value="KAK2703624.1"/>
    <property type="molecule type" value="Genomic_DNA"/>
</dbReference>
<reference evidence="3" key="1">
    <citation type="submission" date="2023-07" db="EMBL/GenBank/DDBJ databases">
        <title>Chromosome-level genome assembly of Artemia franciscana.</title>
        <authorList>
            <person name="Jo E."/>
        </authorList>
    </citation>
    <scope>NUCLEOTIDE SEQUENCE</scope>
    <source>
        <tissue evidence="3">Whole body</tissue>
    </source>
</reference>
<dbReference type="CDD" id="cd09631">
    <property type="entry name" value="DOMON_DOH"/>
    <property type="match status" value="1"/>
</dbReference>
<evidence type="ECO:0000313" key="3">
    <source>
        <dbReference type="EMBL" id="KAK2703624.1"/>
    </source>
</evidence>
<dbReference type="GO" id="GO:0042420">
    <property type="term" value="P:dopamine catabolic process"/>
    <property type="evidence" value="ECO:0007669"/>
    <property type="project" value="TreeGrafter"/>
</dbReference>
<proteinExistence type="predicted"/>
<feature type="chain" id="PRO_5041692305" description="DOMON domain-containing protein" evidence="1">
    <location>
        <begin position="25"/>
        <end position="195"/>
    </location>
</feature>
<protein>
    <recommendedName>
        <fullName evidence="2">DOMON domain-containing protein</fullName>
    </recommendedName>
</protein>
<dbReference type="AlphaFoldDB" id="A0AA88H5C0"/>
<gene>
    <name evidence="3" type="ORF">QYM36_017926</name>
</gene>
<dbReference type="GO" id="GO:0004500">
    <property type="term" value="F:dopamine beta-monooxygenase activity"/>
    <property type="evidence" value="ECO:0007669"/>
    <property type="project" value="InterPro"/>
</dbReference>
<evidence type="ECO:0000259" key="2">
    <source>
        <dbReference type="PROSITE" id="PS50836"/>
    </source>
</evidence>
<comment type="caution">
    <text evidence="3">The sequence shown here is derived from an EMBL/GenBank/DDBJ whole genome shotgun (WGS) entry which is preliminary data.</text>
</comment>
<dbReference type="PANTHER" id="PTHR10157:SF23">
    <property type="entry name" value="MOXD1 HOMOLOG 1"/>
    <property type="match status" value="1"/>
</dbReference>
<evidence type="ECO:0000256" key="1">
    <source>
        <dbReference type="SAM" id="SignalP"/>
    </source>
</evidence>
<dbReference type="GO" id="GO:0030667">
    <property type="term" value="C:secretory granule membrane"/>
    <property type="evidence" value="ECO:0007669"/>
    <property type="project" value="TreeGrafter"/>
</dbReference>
<feature type="domain" description="DOMON" evidence="2">
    <location>
        <begin position="43"/>
        <end position="167"/>
    </location>
</feature>
<keyword evidence="4" id="KW-1185">Reference proteome</keyword>
<dbReference type="InterPro" id="IPR005018">
    <property type="entry name" value="DOMON_domain"/>
</dbReference>
<keyword evidence="1" id="KW-0732">Signal</keyword>
<dbReference type="GO" id="GO:0006589">
    <property type="term" value="P:octopamine biosynthetic process"/>
    <property type="evidence" value="ECO:0007669"/>
    <property type="project" value="TreeGrafter"/>
</dbReference>
<dbReference type="GO" id="GO:0042421">
    <property type="term" value="P:norepinephrine biosynthetic process"/>
    <property type="evidence" value="ECO:0007669"/>
    <property type="project" value="TreeGrafter"/>
</dbReference>
<dbReference type="GO" id="GO:0005507">
    <property type="term" value="F:copper ion binding"/>
    <property type="evidence" value="ECO:0007669"/>
    <property type="project" value="TreeGrafter"/>
</dbReference>
<sequence length="195" mass="22036">MEMNGIKIFITFGFLFLTFATALAVPHENNGRYLHEQDISSTGAFIARWTPDVENNKIHFEFEAQTLGWVGVSILRQTTEGQIGDQVIAGVYEDGTSYIQDRYFNTSIPHPERPLRPIDVQQDWVLRYAEERNDKTIVGVSRPLDTGDLYDGPVIEDIVLKLSWAYDELDIIDGVAPDHGPTFGAVYVNFLNPEV</sequence>
<feature type="signal peptide" evidence="1">
    <location>
        <begin position="1"/>
        <end position="24"/>
    </location>
</feature>
<dbReference type="Pfam" id="PF03351">
    <property type="entry name" value="DOMON"/>
    <property type="match status" value="1"/>
</dbReference>
<dbReference type="InterPro" id="IPR045266">
    <property type="entry name" value="DOH_DOMON"/>
</dbReference>
<evidence type="ECO:0000313" key="4">
    <source>
        <dbReference type="Proteomes" id="UP001187531"/>
    </source>
</evidence>